<sequence length="203" mass="24360">MVALKRERRTSFRRWRRRSLTRTRRSQRWKRRGKVKRHRPRMTTTTRRSPRLRPRRNVCIIKFPRRGYRMSCPLMTWCCDRWTRRHLVLRRKPKQPVWSLRGGSPRRTPLRLGRLKKRPQARAGRPCRDVLKATLREVARKKRPKRGLAAPKKRRRYSDDEIFYRMANPARSEDTEDGGSTMSTGDEGMEVPVSGRELREASS</sequence>
<evidence type="ECO:0000313" key="2">
    <source>
        <dbReference type="EMBL" id="KAJ7309607.1"/>
    </source>
</evidence>
<feature type="compositionally biased region" description="Basic residues" evidence="1">
    <location>
        <begin position="140"/>
        <end position="156"/>
    </location>
</feature>
<evidence type="ECO:0000256" key="1">
    <source>
        <dbReference type="SAM" id="MobiDB-lite"/>
    </source>
</evidence>
<gene>
    <name evidence="2" type="ORF">JRQ81_007661</name>
</gene>
<feature type="region of interest" description="Disordered" evidence="1">
    <location>
        <begin position="17"/>
        <end position="50"/>
    </location>
</feature>
<evidence type="ECO:0000313" key="3">
    <source>
        <dbReference type="Proteomes" id="UP001142489"/>
    </source>
</evidence>
<organism evidence="2 3">
    <name type="scientific">Phrynocephalus forsythii</name>
    <dbReference type="NCBI Taxonomy" id="171643"/>
    <lineage>
        <taxon>Eukaryota</taxon>
        <taxon>Metazoa</taxon>
        <taxon>Chordata</taxon>
        <taxon>Craniata</taxon>
        <taxon>Vertebrata</taxon>
        <taxon>Euteleostomi</taxon>
        <taxon>Lepidosauria</taxon>
        <taxon>Squamata</taxon>
        <taxon>Bifurcata</taxon>
        <taxon>Unidentata</taxon>
        <taxon>Episquamata</taxon>
        <taxon>Toxicofera</taxon>
        <taxon>Iguania</taxon>
        <taxon>Acrodonta</taxon>
        <taxon>Agamidae</taxon>
        <taxon>Agaminae</taxon>
        <taxon>Phrynocephalus</taxon>
    </lineage>
</organism>
<dbReference type="EMBL" id="JAPFRF010000016">
    <property type="protein sequence ID" value="KAJ7309607.1"/>
    <property type="molecule type" value="Genomic_DNA"/>
</dbReference>
<accession>A0A9Q1AT96</accession>
<comment type="caution">
    <text evidence="2">The sequence shown here is derived from an EMBL/GenBank/DDBJ whole genome shotgun (WGS) entry which is preliminary data.</text>
</comment>
<dbReference type="AlphaFoldDB" id="A0A9Q1AT96"/>
<protein>
    <submittedName>
        <fullName evidence="2">Uncharacterized protein</fullName>
    </submittedName>
</protein>
<feature type="region of interest" description="Disordered" evidence="1">
    <location>
        <begin position="140"/>
        <end position="203"/>
    </location>
</feature>
<keyword evidence="3" id="KW-1185">Reference proteome</keyword>
<feature type="compositionally biased region" description="Basic residues" evidence="1">
    <location>
        <begin position="17"/>
        <end position="41"/>
    </location>
</feature>
<dbReference type="Proteomes" id="UP001142489">
    <property type="component" value="Unassembled WGS sequence"/>
</dbReference>
<proteinExistence type="predicted"/>
<name>A0A9Q1AT96_9SAUR</name>
<reference evidence="2" key="1">
    <citation type="journal article" date="2023" name="DNA Res.">
        <title>Chromosome-level genome assembly of Phrynocephalus forsythii using third-generation DNA sequencing and Hi-C analysis.</title>
        <authorList>
            <person name="Qi Y."/>
            <person name="Zhao W."/>
            <person name="Zhao Y."/>
            <person name="Niu C."/>
            <person name="Cao S."/>
            <person name="Zhang Y."/>
        </authorList>
    </citation>
    <scope>NUCLEOTIDE SEQUENCE</scope>
    <source>
        <tissue evidence="2">Muscle</tissue>
    </source>
</reference>